<dbReference type="EMBL" id="QNRQ01000001">
    <property type="protein sequence ID" value="RBP42949.1"/>
    <property type="molecule type" value="Genomic_DNA"/>
</dbReference>
<evidence type="ECO:0000313" key="3">
    <source>
        <dbReference type="EMBL" id="RBP42949.1"/>
    </source>
</evidence>
<dbReference type="Pfam" id="PF00866">
    <property type="entry name" value="Ring_hydroxyl_B"/>
    <property type="match status" value="1"/>
</dbReference>
<name>A0A366HJ15_9BURK</name>
<keyword evidence="2" id="KW-0560">Oxidoreductase</keyword>
<reference evidence="3 4" key="1">
    <citation type="submission" date="2018-06" db="EMBL/GenBank/DDBJ databases">
        <title>Genomic Encyclopedia of Type Strains, Phase IV (KMG-IV): sequencing the most valuable type-strain genomes for metagenomic binning, comparative biology and taxonomic classification.</title>
        <authorList>
            <person name="Goeker M."/>
        </authorList>
    </citation>
    <scope>NUCLEOTIDE SEQUENCE [LARGE SCALE GENOMIC DNA]</scope>
    <source>
        <strain evidence="3 4">DSM 25520</strain>
    </source>
</reference>
<evidence type="ECO:0000313" key="4">
    <source>
        <dbReference type="Proteomes" id="UP000253628"/>
    </source>
</evidence>
<dbReference type="SUPFAM" id="SSF54427">
    <property type="entry name" value="NTF2-like"/>
    <property type="match status" value="1"/>
</dbReference>
<dbReference type="PANTHER" id="PTHR41534">
    <property type="entry name" value="BLR3401 PROTEIN"/>
    <property type="match status" value="1"/>
</dbReference>
<organism evidence="3 4">
    <name type="scientific">Eoetvoesiella caeni</name>
    <dbReference type="NCBI Taxonomy" id="645616"/>
    <lineage>
        <taxon>Bacteria</taxon>
        <taxon>Pseudomonadati</taxon>
        <taxon>Pseudomonadota</taxon>
        <taxon>Betaproteobacteria</taxon>
        <taxon>Burkholderiales</taxon>
        <taxon>Alcaligenaceae</taxon>
        <taxon>Eoetvoesiella</taxon>
    </lineage>
</organism>
<dbReference type="CDD" id="cd00667">
    <property type="entry name" value="ring_hydroxylating_dioxygenases_beta"/>
    <property type="match status" value="1"/>
</dbReference>
<sequence>MLFDIDFDVASDNAKAVTTPPDTYHEIQRFIYNEARLLDERKWDDWLALWTDDGMYWIPQQPGQASPYDHISLCWDNKMLREMRMRTLTNARNWAQQPITHTSRVVGSVMIDGTDSEGYLVVRSAFHLTEWRKGDARQLAGSYIHKLASTDDGWRIRLKQVNLVNCNDTHGAIQVYI</sequence>
<dbReference type="OrthoDB" id="7062869at2"/>
<comment type="similarity">
    <text evidence="1">Belongs to the bacterial ring-hydroxylating dioxygenase beta subunit family.</text>
</comment>
<proteinExistence type="inferred from homology"/>
<dbReference type="Proteomes" id="UP000253628">
    <property type="component" value="Unassembled WGS sequence"/>
</dbReference>
<evidence type="ECO:0000256" key="2">
    <source>
        <dbReference type="ARBA" id="ARBA00023002"/>
    </source>
</evidence>
<gene>
    <name evidence="3" type="ORF">DFR37_10174</name>
</gene>
<dbReference type="GO" id="GO:0019380">
    <property type="term" value="P:3-phenylpropionate catabolic process"/>
    <property type="evidence" value="ECO:0007669"/>
    <property type="project" value="TreeGrafter"/>
</dbReference>
<evidence type="ECO:0000256" key="1">
    <source>
        <dbReference type="ARBA" id="ARBA00009570"/>
    </source>
</evidence>
<dbReference type="Gene3D" id="3.10.450.50">
    <property type="match status" value="1"/>
</dbReference>
<dbReference type="InterPro" id="IPR000391">
    <property type="entry name" value="Rng_hydr_dOase-bsu"/>
</dbReference>
<dbReference type="GO" id="GO:0051213">
    <property type="term" value="F:dioxygenase activity"/>
    <property type="evidence" value="ECO:0007669"/>
    <property type="project" value="UniProtKB-KW"/>
</dbReference>
<accession>A0A366HJ15</accession>
<keyword evidence="4" id="KW-1185">Reference proteome</keyword>
<dbReference type="AlphaFoldDB" id="A0A366HJ15"/>
<dbReference type="RefSeq" id="WP_113931268.1">
    <property type="nucleotide sequence ID" value="NZ_JACCEU010000001.1"/>
</dbReference>
<keyword evidence="3" id="KW-0223">Dioxygenase</keyword>
<comment type="caution">
    <text evidence="3">The sequence shown here is derived from an EMBL/GenBank/DDBJ whole genome shotgun (WGS) entry which is preliminary data.</text>
</comment>
<dbReference type="InterPro" id="IPR032710">
    <property type="entry name" value="NTF2-like_dom_sf"/>
</dbReference>
<protein>
    <submittedName>
        <fullName evidence="3">Benzoate/toluate 1,2-dioxygenase beta subunit</fullName>
    </submittedName>
</protein>
<dbReference type="PANTHER" id="PTHR41534:SF1">
    <property type="entry name" value="BLR3401 PROTEIN"/>
    <property type="match status" value="1"/>
</dbReference>